<protein>
    <submittedName>
        <fullName evidence="3">Type III secretion system (T3SS) SseB-like protein</fullName>
    </submittedName>
</protein>
<dbReference type="Pfam" id="PF14581">
    <property type="entry name" value="SseB_C"/>
    <property type="match status" value="1"/>
</dbReference>
<dbReference type="RefSeq" id="WP_146169424.1">
    <property type="nucleotide sequence ID" value="NZ_BOMO01000123.1"/>
</dbReference>
<evidence type="ECO:0000313" key="4">
    <source>
        <dbReference type="Proteomes" id="UP000239415"/>
    </source>
</evidence>
<sequence>MFPANTLETTLLHVRRGESPPEALLAALADHPVWVPLPSDPSGSAGGGGQLPITTIGGEPYVIVYTSAEQLAKAGAGNRRQIRLTGRQLADRIPAELGFVVNPGSATAVPVAAERIGRLRGHRRDTSSRILLGVPRPEPYHLLDALIGGFRASSGVIEARRALRSIDDGPGTLMIGVRPDRRVPTWQRDVRAAVDYASRVSPVPNDIEVLPLDEQSSVATWMLTRTQAFYHR</sequence>
<feature type="domain" description="SseB protein C-terminal" evidence="2">
    <location>
        <begin position="128"/>
        <end position="232"/>
    </location>
</feature>
<dbReference type="EMBL" id="PVMZ01000019">
    <property type="protein sequence ID" value="PRX16456.1"/>
    <property type="molecule type" value="Genomic_DNA"/>
</dbReference>
<feature type="domain" description="SseB protein N-terminal" evidence="1">
    <location>
        <begin position="15"/>
        <end position="116"/>
    </location>
</feature>
<dbReference type="OrthoDB" id="3436175at2"/>
<dbReference type="Proteomes" id="UP000239415">
    <property type="component" value="Unassembled WGS sequence"/>
</dbReference>
<dbReference type="AlphaFoldDB" id="A0A2T0K117"/>
<reference evidence="3 4" key="1">
    <citation type="submission" date="2018-03" db="EMBL/GenBank/DDBJ databases">
        <title>Genomic Encyclopedia of Archaeal and Bacterial Type Strains, Phase II (KMG-II): from individual species to whole genera.</title>
        <authorList>
            <person name="Goeker M."/>
        </authorList>
    </citation>
    <scope>NUCLEOTIDE SEQUENCE [LARGE SCALE GENOMIC DNA]</scope>
    <source>
        <strain evidence="3 4">DSM 43146</strain>
    </source>
</reference>
<evidence type="ECO:0000313" key="3">
    <source>
        <dbReference type="EMBL" id="PRX16456.1"/>
    </source>
</evidence>
<proteinExistence type="predicted"/>
<dbReference type="InterPro" id="IPR027945">
    <property type="entry name" value="SseB_C"/>
</dbReference>
<keyword evidence="4" id="KW-1185">Reference proteome</keyword>
<dbReference type="InterPro" id="IPR009839">
    <property type="entry name" value="SseB_N"/>
</dbReference>
<comment type="caution">
    <text evidence="3">The sequence shown here is derived from an EMBL/GenBank/DDBJ whole genome shotgun (WGS) entry which is preliminary data.</text>
</comment>
<evidence type="ECO:0000259" key="1">
    <source>
        <dbReference type="Pfam" id="PF07179"/>
    </source>
</evidence>
<evidence type="ECO:0000259" key="2">
    <source>
        <dbReference type="Pfam" id="PF14581"/>
    </source>
</evidence>
<name>A0A2T0K117_9ACTN</name>
<dbReference type="Pfam" id="PF07179">
    <property type="entry name" value="SseB"/>
    <property type="match status" value="1"/>
</dbReference>
<accession>A0A2T0K117</accession>
<gene>
    <name evidence="3" type="ORF">CLV67_11937</name>
</gene>
<organism evidence="3 4">
    <name type="scientific">Actinoplanes italicus</name>
    <dbReference type="NCBI Taxonomy" id="113567"/>
    <lineage>
        <taxon>Bacteria</taxon>
        <taxon>Bacillati</taxon>
        <taxon>Actinomycetota</taxon>
        <taxon>Actinomycetes</taxon>
        <taxon>Micromonosporales</taxon>
        <taxon>Micromonosporaceae</taxon>
        <taxon>Actinoplanes</taxon>
    </lineage>
</organism>